<name>W9RAS3_9ROSA</name>
<evidence type="ECO:0000256" key="1">
    <source>
        <dbReference type="ARBA" id="ARBA00004123"/>
    </source>
</evidence>
<dbReference type="InterPro" id="IPR012890">
    <property type="entry name" value="GCFC2-like"/>
</dbReference>
<protein>
    <submittedName>
        <fullName evidence="4">Uncharacterized protein</fullName>
    </submittedName>
</protein>
<dbReference type="GO" id="GO:0005634">
    <property type="term" value="C:nucleus"/>
    <property type="evidence" value="ECO:0007669"/>
    <property type="project" value="UniProtKB-SubCell"/>
</dbReference>
<accession>W9RAS3</accession>
<feature type="compositionally biased region" description="Low complexity" evidence="3">
    <location>
        <begin position="11"/>
        <end position="25"/>
    </location>
</feature>
<keyword evidence="5" id="KW-1185">Reference proteome</keyword>
<dbReference type="EMBL" id="KE344806">
    <property type="protein sequence ID" value="EXB80318.1"/>
    <property type="molecule type" value="Genomic_DNA"/>
</dbReference>
<gene>
    <name evidence="4" type="ORF">L484_025174</name>
</gene>
<evidence type="ECO:0000256" key="2">
    <source>
        <dbReference type="ARBA" id="ARBA00023242"/>
    </source>
</evidence>
<sequence>MTALKDRLCHSSSSSPSSSSLSLPSNVQPQAGTYIKEALRELQKNTRTLASSKPLSEPSELAKSNRKLDSEEEDELKEKRGELTSMEIGAKGRDRDNSSPNPLIPDQTMISAFQARREWLQLRRTSSR</sequence>
<dbReference type="AlphaFoldDB" id="W9RAS3"/>
<evidence type="ECO:0000313" key="5">
    <source>
        <dbReference type="Proteomes" id="UP000030645"/>
    </source>
</evidence>
<dbReference type="STRING" id="981085.W9RAS3"/>
<reference evidence="5" key="1">
    <citation type="submission" date="2013-01" db="EMBL/GenBank/DDBJ databases">
        <title>Draft Genome Sequence of a Mulberry Tree, Morus notabilis C.K. Schneid.</title>
        <authorList>
            <person name="He N."/>
            <person name="Zhao S."/>
        </authorList>
    </citation>
    <scope>NUCLEOTIDE SEQUENCE</scope>
</reference>
<dbReference type="PANTHER" id="PTHR12214">
    <property type="entry name" value="GC-RICH SEQUENCE DNA-BINDING FACTOR"/>
    <property type="match status" value="1"/>
</dbReference>
<dbReference type="GO" id="GO:0000398">
    <property type="term" value="P:mRNA splicing, via spliceosome"/>
    <property type="evidence" value="ECO:0007669"/>
    <property type="project" value="InterPro"/>
</dbReference>
<evidence type="ECO:0000256" key="3">
    <source>
        <dbReference type="SAM" id="MobiDB-lite"/>
    </source>
</evidence>
<dbReference type="PANTHER" id="PTHR12214:SF0">
    <property type="entry name" value="LD29489P"/>
    <property type="match status" value="1"/>
</dbReference>
<dbReference type="GO" id="GO:0003677">
    <property type="term" value="F:DNA binding"/>
    <property type="evidence" value="ECO:0007669"/>
    <property type="project" value="InterPro"/>
</dbReference>
<keyword evidence="2" id="KW-0539">Nucleus</keyword>
<feature type="region of interest" description="Disordered" evidence="3">
    <location>
        <begin position="46"/>
        <end position="105"/>
    </location>
</feature>
<proteinExistence type="predicted"/>
<evidence type="ECO:0000313" key="4">
    <source>
        <dbReference type="EMBL" id="EXB80318.1"/>
    </source>
</evidence>
<organism evidence="4 5">
    <name type="scientific">Morus notabilis</name>
    <dbReference type="NCBI Taxonomy" id="981085"/>
    <lineage>
        <taxon>Eukaryota</taxon>
        <taxon>Viridiplantae</taxon>
        <taxon>Streptophyta</taxon>
        <taxon>Embryophyta</taxon>
        <taxon>Tracheophyta</taxon>
        <taxon>Spermatophyta</taxon>
        <taxon>Magnoliopsida</taxon>
        <taxon>eudicotyledons</taxon>
        <taxon>Gunneridae</taxon>
        <taxon>Pentapetalae</taxon>
        <taxon>rosids</taxon>
        <taxon>fabids</taxon>
        <taxon>Rosales</taxon>
        <taxon>Moraceae</taxon>
        <taxon>Moreae</taxon>
        <taxon>Morus</taxon>
    </lineage>
</organism>
<feature type="region of interest" description="Disordered" evidence="3">
    <location>
        <begin position="1"/>
        <end position="29"/>
    </location>
</feature>
<comment type="subcellular location">
    <subcellularLocation>
        <location evidence="1">Nucleus</location>
    </subcellularLocation>
</comment>
<dbReference type="Proteomes" id="UP000030645">
    <property type="component" value="Unassembled WGS sequence"/>
</dbReference>